<keyword evidence="4" id="KW-0808">Transferase</keyword>
<dbReference type="Gene3D" id="1.10.287.130">
    <property type="match status" value="1"/>
</dbReference>
<evidence type="ECO:0000256" key="3">
    <source>
        <dbReference type="ARBA" id="ARBA00022553"/>
    </source>
</evidence>
<dbReference type="CDD" id="cd00082">
    <property type="entry name" value="HisKA"/>
    <property type="match status" value="1"/>
</dbReference>
<dbReference type="InterPro" id="IPR036097">
    <property type="entry name" value="HisK_dim/P_sf"/>
</dbReference>
<dbReference type="InterPro" id="IPR003594">
    <property type="entry name" value="HATPase_dom"/>
</dbReference>
<dbReference type="InterPro" id="IPR005467">
    <property type="entry name" value="His_kinase_dom"/>
</dbReference>
<reference evidence="9 10" key="1">
    <citation type="submission" date="2016-10" db="EMBL/GenBank/DDBJ databases">
        <authorList>
            <person name="de Groot N.N."/>
        </authorList>
    </citation>
    <scope>NUCLEOTIDE SEQUENCE [LARGE SCALE GENOMIC DNA]</scope>
    <source>
        <strain evidence="9 10">DSM 21019</strain>
    </source>
</reference>
<dbReference type="STRING" id="400055.SAMN04490243_1854"/>
<evidence type="ECO:0000313" key="10">
    <source>
        <dbReference type="Proteomes" id="UP000199534"/>
    </source>
</evidence>
<dbReference type="EMBL" id="FOYQ01000002">
    <property type="protein sequence ID" value="SFR46836.1"/>
    <property type="molecule type" value="Genomic_DNA"/>
</dbReference>
<dbReference type="SUPFAM" id="SSF55874">
    <property type="entry name" value="ATPase domain of HSP90 chaperone/DNA topoisomerase II/histidine kinase"/>
    <property type="match status" value="1"/>
</dbReference>
<dbReference type="OrthoDB" id="1046984at2"/>
<dbReference type="InterPro" id="IPR003661">
    <property type="entry name" value="HisK_dim/P_dom"/>
</dbReference>
<dbReference type="CDD" id="cd17546">
    <property type="entry name" value="REC_hyHK_CKI1_RcsC-like"/>
    <property type="match status" value="1"/>
</dbReference>
<evidence type="ECO:0000259" key="8">
    <source>
        <dbReference type="PROSITE" id="PS50110"/>
    </source>
</evidence>
<dbReference type="PRINTS" id="PR00344">
    <property type="entry name" value="BCTRLSENSOR"/>
</dbReference>
<dbReference type="Gene3D" id="3.40.50.2300">
    <property type="match status" value="1"/>
</dbReference>
<gene>
    <name evidence="9" type="ORF">SAMN04490243_1854</name>
</gene>
<dbReference type="Pfam" id="PF00072">
    <property type="entry name" value="Response_reg"/>
    <property type="match status" value="1"/>
</dbReference>
<dbReference type="SMART" id="SM00388">
    <property type="entry name" value="HisKA"/>
    <property type="match status" value="1"/>
</dbReference>
<evidence type="ECO:0000256" key="1">
    <source>
        <dbReference type="ARBA" id="ARBA00000085"/>
    </source>
</evidence>
<dbReference type="PANTHER" id="PTHR43047:SF64">
    <property type="entry name" value="HISTIDINE KINASE CONTAINING CHEY-HOMOLOGOUS RECEIVER DOMAIN AND PAS DOMAIN-RELATED"/>
    <property type="match status" value="1"/>
</dbReference>
<evidence type="ECO:0000256" key="2">
    <source>
        <dbReference type="ARBA" id="ARBA00012438"/>
    </source>
</evidence>
<dbReference type="InterPro" id="IPR036641">
    <property type="entry name" value="HPT_dom_sf"/>
</dbReference>
<dbReference type="AlphaFoldDB" id="A0A1I6GXF7"/>
<feature type="domain" description="Histidine kinase" evidence="7">
    <location>
        <begin position="89"/>
        <end position="309"/>
    </location>
</feature>
<dbReference type="FunFam" id="3.30.565.10:FF:000010">
    <property type="entry name" value="Sensor histidine kinase RcsC"/>
    <property type="match status" value="1"/>
</dbReference>
<evidence type="ECO:0000259" key="7">
    <source>
        <dbReference type="PROSITE" id="PS50109"/>
    </source>
</evidence>
<dbReference type="SUPFAM" id="SSF47384">
    <property type="entry name" value="Homodimeric domain of signal transducing histidine kinase"/>
    <property type="match status" value="1"/>
</dbReference>
<dbReference type="InterPro" id="IPR011006">
    <property type="entry name" value="CheY-like_superfamily"/>
</dbReference>
<dbReference type="SUPFAM" id="SSF52172">
    <property type="entry name" value="CheY-like"/>
    <property type="match status" value="1"/>
</dbReference>
<keyword evidence="3 6" id="KW-0597">Phosphoprotein</keyword>
<dbReference type="PROSITE" id="PS50109">
    <property type="entry name" value="HIS_KIN"/>
    <property type="match status" value="1"/>
</dbReference>
<protein>
    <recommendedName>
        <fullName evidence="2">histidine kinase</fullName>
        <ecNumber evidence="2">2.7.13.3</ecNumber>
    </recommendedName>
</protein>
<accession>A0A1I6GXF7</accession>
<sequence length="590" mass="65969">MPSKSRVLLDQLANLKETLEGFSFENLSSEQALNLKQTFDTFRQQLESRLWLPNSFDTPAIKRTGQASATETNADSRQNQQDSDFLISMVSHEVRTPLNGITGFADLLCESDLNATQRQYAESIRAASATMLDIVNALMDYSRAREGNDIPALVPFSPEQVLREVAYLAQTLIVDRELKFEMHLPKDLPGRLFGDPSRLSQIVMNLLGNAIKFTPKGKISLTIDHVTTATHCELVCAVKDTGVGIPKQALDTIFKPYSKVKGREQVSGEGLGLGLSLVQYWIHEQGGEITVQSELEKGSTFEFNLPYELATDIPLTETVSGVEQEQITSLEGLRILIFEDNPLNMKLAETRLSQWGCQVIPAFSAREGLLRLDSENFDLVLMDLHMPEMDGFQVSRLIRRHQRKDIKHLPIIAVTADITPEVHEGIVGAGINDLIGKPFSPAVLADKILQNLREEALVSELLEHPESAGAQEIPCLNLEGLWQECNGDKEMFTEIVRLFNNGVLEFLGGLKLHTKTADYKGIRDAAHKVKAGLKMVAAELWIKQVEEIHDLARKSHEIARIRGLYEALLADYPRIETALEQEMKEYQNKS</sequence>
<name>A0A1I6GXF7_9FLAO</name>
<evidence type="ECO:0000256" key="5">
    <source>
        <dbReference type="ARBA" id="ARBA00022777"/>
    </source>
</evidence>
<comment type="catalytic activity">
    <reaction evidence="1">
        <text>ATP + protein L-histidine = ADP + protein N-phospho-L-histidine.</text>
        <dbReference type="EC" id="2.7.13.3"/>
    </reaction>
</comment>
<evidence type="ECO:0000256" key="6">
    <source>
        <dbReference type="PROSITE-ProRule" id="PRU00169"/>
    </source>
</evidence>
<dbReference type="PANTHER" id="PTHR43047">
    <property type="entry name" value="TWO-COMPONENT HISTIDINE PROTEIN KINASE"/>
    <property type="match status" value="1"/>
</dbReference>
<dbReference type="PROSITE" id="PS50110">
    <property type="entry name" value="RESPONSE_REGULATORY"/>
    <property type="match status" value="1"/>
</dbReference>
<dbReference type="InterPro" id="IPR004358">
    <property type="entry name" value="Sig_transdc_His_kin-like_C"/>
</dbReference>
<dbReference type="SMART" id="SM00387">
    <property type="entry name" value="HATPase_c"/>
    <property type="match status" value="1"/>
</dbReference>
<evidence type="ECO:0000313" key="9">
    <source>
        <dbReference type="EMBL" id="SFR46836.1"/>
    </source>
</evidence>
<dbReference type="InterPro" id="IPR001789">
    <property type="entry name" value="Sig_transdc_resp-reg_receiver"/>
</dbReference>
<dbReference type="Gene3D" id="1.20.120.160">
    <property type="entry name" value="HPT domain"/>
    <property type="match status" value="1"/>
</dbReference>
<proteinExistence type="predicted"/>
<dbReference type="Proteomes" id="UP000199534">
    <property type="component" value="Unassembled WGS sequence"/>
</dbReference>
<organism evidence="9 10">
    <name type="scientific">Robiginitalea myxolifaciens</name>
    <dbReference type="NCBI Taxonomy" id="400055"/>
    <lineage>
        <taxon>Bacteria</taxon>
        <taxon>Pseudomonadati</taxon>
        <taxon>Bacteroidota</taxon>
        <taxon>Flavobacteriia</taxon>
        <taxon>Flavobacteriales</taxon>
        <taxon>Flavobacteriaceae</taxon>
        <taxon>Robiginitalea</taxon>
    </lineage>
</organism>
<feature type="domain" description="Response regulatory" evidence="8">
    <location>
        <begin position="334"/>
        <end position="452"/>
    </location>
</feature>
<dbReference type="Pfam" id="PF02518">
    <property type="entry name" value="HATPase_c"/>
    <property type="match status" value="1"/>
</dbReference>
<dbReference type="SMART" id="SM00448">
    <property type="entry name" value="REC"/>
    <property type="match status" value="1"/>
</dbReference>
<keyword evidence="5 9" id="KW-0418">Kinase</keyword>
<dbReference type="InterPro" id="IPR036890">
    <property type="entry name" value="HATPase_C_sf"/>
</dbReference>
<dbReference type="SUPFAM" id="SSF47226">
    <property type="entry name" value="Histidine-containing phosphotransfer domain, HPT domain"/>
    <property type="match status" value="1"/>
</dbReference>
<keyword evidence="10" id="KW-1185">Reference proteome</keyword>
<dbReference type="EC" id="2.7.13.3" evidence="2"/>
<dbReference type="Gene3D" id="3.30.565.10">
    <property type="entry name" value="Histidine kinase-like ATPase, C-terminal domain"/>
    <property type="match status" value="1"/>
</dbReference>
<dbReference type="Pfam" id="PF00512">
    <property type="entry name" value="HisKA"/>
    <property type="match status" value="1"/>
</dbReference>
<dbReference type="GO" id="GO:0000155">
    <property type="term" value="F:phosphorelay sensor kinase activity"/>
    <property type="evidence" value="ECO:0007669"/>
    <property type="project" value="InterPro"/>
</dbReference>
<feature type="modified residue" description="4-aspartylphosphate" evidence="6">
    <location>
        <position position="383"/>
    </location>
</feature>
<dbReference type="RefSeq" id="WP_092982325.1">
    <property type="nucleotide sequence ID" value="NZ_FOYQ01000002.1"/>
</dbReference>
<evidence type="ECO:0000256" key="4">
    <source>
        <dbReference type="ARBA" id="ARBA00022679"/>
    </source>
</evidence>